<feature type="transmembrane region" description="Helical" evidence="5">
    <location>
        <begin position="118"/>
        <end position="142"/>
    </location>
</feature>
<dbReference type="RefSeq" id="XP_018149315.1">
    <property type="nucleotide sequence ID" value="XM_018293024.1"/>
</dbReference>
<dbReference type="GO" id="GO:0016020">
    <property type="term" value="C:membrane"/>
    <property type="evidence" value="ECO:0007669"/>
    <property type="project" value="UniProtKB-SubCell"/>
</dbReference>
<dbReference type="Proteomes" id="UP000078397">
    <property type="component" value="Unassembled WGS sequence"/>
</dbReference>
<dbReference type="Pfam" id="PF04479">
    <property type="entry name" value="RTA1"/>
    <property type="match status" value="1"/>
</dbReference>
<dbReference type="KEGG" id="pchm:VFPPC_15271"/>
<proteinExistence type="predicted"/>
<evidence type="ECO:0000256" key="5">
    <source>
        <dbReference type="SAM" id="Phobius"/>
    </source>
</evidence>
<evidence type="ECO:0000256" key="3">
    <source>
        <dbReference type="ARBA" id="ARBA00022989"/>
    </source>
</evidence>
<protein>
    <submittedName>
        <fullName evidence="6">RTA1 like protein</fullName>
    </submittedName>
</protein>
<evidence type="ECO:0000256" key="2">
    <source>
        <dbReference type="ARBA" id="ARBA00022692"/>
    </source>
</evidence>
<dbReference type="AlphaFoldDB" id="A0A179G5Y0"/>
<feature type="transmembrane region" description="Helical" evidence="5">
    <location>
        <begin position="234"/>
        <end position="252"/>
    </location>
</feature>
<feature type="transmembrane region" description="Helical" evidence="5">
    <location>
        <begin position="197"/>
        <end position="214"/>
    </location>
</feature>
<dbReference type="GeneID" id="28857018"/>
<evidence type="ECO:0000256" key="1">
    <source>
        <dbReference type="ARBA" id="ARBA00004141"/>
    </source>
</evidence>
<feature type="transmembrane region" description="Helical" evidence="5">
    <location>
        <begin position="78"/>
        <end position="97"/>
    </location>
</feature>
<organism evidence="6 7">
    <name type="scientific">Pochonia chlamydosporia 170</name>
    <dbReference type="NCBI Taxonomy" id="1380566"/>
    <lineage>
        <taxon>Eukaryota</taxon>
        <taxon>Fungi</taxon>
        <taxon>Dikarya</taxon>
        <taxon>Ascomycota</taxon>
        <taxon>Pezizomycotina</taxon>
        <taxon>Sordariomycetes</taxon>
        <taxon>Hypocreomycetidae</taxon>
        <taxon>Hypocreales</taxon>
        <taxon>Clavicipitaceae</taxon>
        <taxon>Pochonia</taxon>
    </lineage>
</organism>
<feature type="transmembrane region" description="Helical" evidence="5">
    <location>
        <begin position="46"/>
        <end position="66"/>
    </location>
</feature>
<accession>A0A179G5Y0</accession>
<evidence type="ECO:0000313" key="6">
    <source>
        <dbReference type="EMBL" id="OAQ73232.1"/>
    </source>
</evidence>
<dbReference type="EMBL" id="LSBJ02000001">
    <property type="protein sequence ID" value="OAQ73232.1"/>
    <property type="molecule type" value="Genomic_DNA"/>
</dbReference>
<keyword evidence="3 5" id="KW-1133">Transmembrane helix</keyword>
<comment type="caution">
    <text evidence="6">The sequence shown here is derived from an EMBL/GenBank/DDBJ whole genome shotgun (WGS) entry which is preliminary data.</text>
</comment>
<evidence type="ECO:0000256" key="4">
    <source>
        <dbReference type="ARBA" id="ARBA00023136"/>
    </source>
</evidence>
<gene>
    <name evidence="6" type="ORF">VFPPC_15271</name>
</gene>
<keyword evidence="4 5" id="KW-0472">Membrane</keyword>
<keyword evidence="7" id="KW-1185">Reference proteome</keyword>
<dbReference type="PANTHER" id="PTHR31465:SF1">
    <property type="entry name" value="PROTEIN RTA1-RELATED"/>
    <property type="match status" value="1"/>
</dbReference>
<feature type="transmembrane region" description="Helical" evidence="5">
    <location>
        <begin position="154"/>
        <end position="176"/>
    </location>
</feature>
<comment type="subcellular location">
    <subcellularLocation>
        <location evidence="1">Membrane</location>
        <topology evidence="1">Multi-pass membrane protein</topology>
    </subcellularLocation>
</comment>
<sequence length="271" mass="30411">MAQLKPYRGNYYLWDYVPSTPAAVIFAILFTLATGYITFRTVKTRTWFSIPFIIGVQLLGYIARAIAHDKTDQLPPYIMQSVLILVAPALFAASIYMTLGRLMRSIHGERHSLIPVNWLTKAFVLGDVLSFLIQSSGGGLMAAKDFNPKTAQNIILGGLFVQIIMFGLFVVTAVVFHVRMRRWPSGASLGGKGWVRVMGMLYVTSGLIMVRSVFRVVEYIMGKEGYLLRNEWTLYVFDAVLMFATMGVYGVWYPEMGYRAEGESEVRLGGK</sequence>
<dbReference type="STRING" id="1380566.A0A179G5Y0"/>
<feature type="transmembrane region" description="Helical" evidence="5">
    <location>
        <begin position="20"/>
        <end position="39"/>
    </location>
</feature>
<dbReference type="InterPro" id="IPR007568">
    <property type="entry name" value="RTA1"/>
</dbReference>
<reference evidence="6 7" key="1">
    <citation type="journal article" date="2016" name="PLoS Pathog.">
        <title>Biosynthesis of antibiotic leucinostatins in bio-control fungus Purpureocillium lilacinum and their inhibition on phytophthora revealed by genome mining.</title>
        <authorList>
            <person name="Wang G."/>
            <person name="Liu Z."/>
            <person name="Lin R."/>
            <person name="Li E."/>
            <person name="Mao Z."/>
            <person name="Ling J."/>
            <person name="Yang Y."/>
            <person name="Yin W.B."/>
            <person name="Xie B."/>
        </authorList>
    </citation>
    <scope>NUCLEOTIDE SEQUENCE [LARGE SCALE GENOMIC DNA]</scope>
    <source>
        <strain evidence="6">170</strain>
    </source>
</reference>
<name>A0A179G5Y0_METCM</name>
<dbReference type="PANTHER" id="PTHR31465">
    <property type="entry name" value="PROTEIN RTA1-RELATED"/>
    <property type="match status" value="1"/>
</dbReference>
<dbReference type="OrthoDB" id="3358017at2759"/>
<evidence type="ECO:0000313" key="7">
    <source>
        <dbReference type="Proteomes" id="UP000078397"/>
    </source>
</evidence>
<keyword evidence="2 5" id="KW-0812">Transmembrane</keyword>